<dbReference type="InterPro" id="IPR047217">
    <property type="entry name" value="S49_SppA_67K_type_N"/>
</dbReference>
<dbReference type="InterPro" id="IPR004634">
    <property type="entry name" value="Pept_S49_pIV"/>
</dbReference>
<dbReference type="PANTHER" id="PTHR33209:SF2">
    <property type="entry name" value="CHROMOSOME UNDETERMINED SCAFFOLD_55, WHOLE GENOME SHOTGUN SEQUENCE"/>
    <property type="match status" value="1"/>
</dbReference>
<dbReference type="Proteomes" id="UP001611383">
    <property type="component" value="Chromosome"/>
</dbReference>
<organism evidence="8 9">
    <name type="scientific">Archangium minus</name>
    <dbReference type="NCBI Taxonomy" id="83450"/>
    <lineage>
        <taxon>Bacteria</taxon>
        <taxon>Pseudomonadati</taxon>
        <taxon>Myxococcota</taxon>
        <taxon>Myxococcia</taxon>
        <taxon>Myxococcales</taxon>
        <taxon>Cystobacterineae</taxon>
        <taxon>Archangiaceae</taxon>
        <taxon>Archangium</taxon>
    </lineage>
</organism>
<keyword evidence="5" id="KW-0720">Serine protease</keyword>
<comment type="similarity">
    <text evidence="2">Belongs to the peptidase S49 family.</text>
</comment>
<dbReference type="InterPro" id="IPR004635">
    <property type="entry name" value="Pept_S49_SppA"/>
</dbReference>
<evidence type="ECO:0000256" key="3">
    <source>
        <dbReference type="ARBA" id="ARBA00022670"/>
    </source>
</evidence>
<accession>A0ABY9XB79</accession>
<dbReference type="Gene3D" id="6.20.330.10">
    <property type="match status" value="1"/>
</dbReference>
<evidence type="ECO:0000313" key="9">
    <source>
        <dbReference type="Proteomes" id="UP001611383"/>
    </source>
</evidence>
<comment type="subcellular location">
    <subcellularLocation>
        <location evidence="1">Membrane</location>
    </subcellularLocation>
</comment>
<dbReference type="CDD" id="cd07018">
    <property type="entry name" value="S49_SppA_67K_type"/>
    <property type="match status" value="1"/>
</dbReference>
<dbReference type="Pfam" id="PF01343">
    <property type="entry name" value="Peptidase_S49"/>
    <property type="match status" value="2"/>
</dbReference>
<keyword evidence="3" id="KW-0645">Protease</keyword>
<reference evidence="8 9" key="1">
    <citation type="submission" date="2019-08" db="EMBL/GenBank/DDBJ databases">
        <title>Archangium and Cystobacter genomes.</title>
        <authorList>
            <person name="Chen I.-C.K."/>
            <person name="Wielgoss S."/>
        </authorList>
    </citation>
    <scope>NUCLEOTIDE SEQUENCE [LARGE SCALE GENOMIC DNA]</scope>
    <source>
        <strain evidence="8 9">Cbm 6</strain>
    </source>
</reference>
<dbReference type="NCBIfam" id="TIGR00706">
    <property type="entry name" value="SppA_dom"/>
    <property type="match status" value="1"/>
</dbReference>
<dbReference type="InterPro" id="IPR029045">
    <property type="entry name" value="ClpP/crotonase-like_dom_sf"/>
</dbReference>
<evidence type="ECO:0000256" key="5">
    <source>
        <dbReference type="ARBA" id="ARBA00022825"/>
    </source>
</evidence>
<keyword evidence="4" id="KW-0378">Hydrolase</keyword>
<dbReference type="SUPFAM" id="SSF52096">
    <property type="entry name" value="ClpP/crotonase"/>
    <property type="match status" value="2"/>
</dbReference>
<evidence type="ECO:0000256" key="6">
    <source>
        <dbReference type="ARBA" id="ARBA00023136"/>
    </source>
</evidence>
<dbReference type="EMBL" id="CP043494">
    <property type="protein sequence ID" value="WNG52623.1"/>
    <property type="molecule type" value="Genomic_DNA"/>
</dbReference>
<proteinExistence type="inferred from homology"/>
<dbReference type="InterPro" id="IPR047272">
    <property type="entry name" value="S49_SppA_C"/>
</dbReference>
<feature type="domain" description="Peptidase S49" evidence="7">
    <location>
        <begin position="345"/>
        <end position="495"/>
    </location>
</feature>
<evidence type="ECO:0000256" key="1">
    <source>
        <dbReference type="ARBA" id="ARBA00004370"/>
    </source>
</evidence>
<keyword evidence="6" id="KW-0472">Membrane</keyword>
<sequence length="545" mass="59045">MGARHRPAYVRFRLTGDPPYRAQPRRRSLGLLGGQNRPEPATVTSLEGFRETLELLAKDPKVKGILLELEDLAVPPAKRDVLVKLLEGFRGAGKRVVAWAVGVDNLGYQVMCAADEALLSPAGRLELVGYAAEAMALGEGLGRIGVQAHFFRRGEYKTMPELFTLPHVSNIQREVLESFLDERYAELVDTLAKGRRRTPEQVRAWIDGGPYSARRAAAEGLIDGVCDEAALPERLNGKGSEGEADEEGEGLEPMPMYLARLPWPPVRWRRLRPLPRLAVVPVSGMIVTGKGGSGVTGQMAGSEAVVKALRAAGRNRRAKAVVLYVSSSGGSAVASEIILEAVQRVAKKKPVIAFVDRVAASGGYMAALGAKEIWATPHAIVGSIGVFAGKFDTSGLMEKVGVHRTLITRGENAGIYSSTRGFTEHERALMEAEVEETYQAFLEHVAKARGRTKEEIHALGEGRVYSGTRALAVGLVDRTEGFEEACRRAMELAKVPGRFDLQVYGGGDRRFSLLKLLLGGSHAGTYAFCPTAWSLQGFGEGERFE</sequence>
<evidence type="ECO:0000256" key="4">
    <source>
        <dbReference type="ARBA" id="ARBA00022801"/>
    </source>
</evidence>
<feature type="domain" description="Peptidase S49" evidence="7">
    <location>
        <begin position="90"/>
        <end position="227"/>
    </location>
</feature>
<gene>
    <name evidence="8" type="primary">sppA</name>
    <name evidence="8" type="ORF">F0U60_27680</name>
</gene>
<dbReference type="CDD" id="cd07023">
    <property type="entry name" value="S49_Sppa_N_C"/>
    <property type="match status" value="1"/>
</dbReference>
<evidence type="ECO:0000313" key="8">
    <source>
        <dbReference type="EMBL" id="WNG52623.1"/>
    </source>
</evidence>
<protein>
    <submittedName>
        <fullName evidence="8">Signal peptide peptidase SppA</fullName>
    </submittedName>
</protein>
<dbReference type="PANTHER" id="PTHR33209">
    <property type="entry name" value="PROTEASE 4"/>
    <property type="match status" value="1"/>
</dbReference>
<evidence type="ECO:0000259" key="7">
    <source>
        <dbReference type="Pfam" id="PF01343"/>
    </source>
</evidence>
<evidence type="ECO:0000256" key="2">
    <source>
        <dbReference type="ARBA" id="ARBA00008683"/>
    </source>
</evidence>
<dbReference type="InterPro" id="IPR002142">
    <property type="entry name" value="Peptidase_S49"/>
</dbReference>
<name>A0ABY9XB79_9BACT</name>
<dbReference type="PIRSF" id="PIRSF001217">
    <property type="entry name" value="Protease_4_SppA"/>
    <property type="match status" value="1"/>
</dbReference>
<keyword evidence="9" id="KW-1185">Reference proteome</keyword>
<dbReference type="Gene3D" id="3.90.226.10">
    <property type="entry name" value="2-enoyl-CoA Hydratase, Chain A, domain 1"/>
    <property type="match status" value="2"/>
</dbReference>